<sequence length="165" mass="17790">MGQTFPDAVRDQLLLFDGVEPNPITGVLLPPLYIPVGLQRMQMLWQRKLAAPQTPVNGAAATAHAGEACQEFHPLLVPIGDDTTGDLLVVDNRPGELRGSVLTWSKVDGYFGTPTWPSVADMWADVARALETGVTQGTACDIDPHLTLNGCAAVFTADGYLEWEF</sequence>
<protein>
    <recommendedName>
        <fullName evidence="1">Knr4/Smi1-like domain-containing protein</fullName>
    </recommendedName>
</protein>
<comment type="caution">
    <text evidence="2">The sequence shown here is derived from an EMBL/GenBank/DDBJ whole genome shotgun (WGS) entry which is preliminary data.</text>
</comment>
<dbReference type="Proteomes" id="UP001500151">
    <property type="component" value="Unassembled WGS sequence"/>
</dbReference>
<evidence type="ECO:0000259" key="1">
    <source>
        <dbReference type="Pfam" id="PF09346"/>
    </source>
</evidence>
<dbReference type="EMBL" id="BAAASJ010000003">
    <property type="protein sequence ID" value="GAA2620186.1"/>
    <property type="molecule type" value="Genomic_DNA"/>
</dbReference>
<accession>A0ABN3Q978</accession>
<evidence type="ECO:0000313" key="3">
    <source>
        <dbReference type="Proteomes" id="UP001500151"/>
    </source>
</evidence>
<name>A0ABN3Q978_9ACTN</name>
<dbReference type="Pfam" id="PF09346">
    <property type="entry name" value="SMI1_KNR4"/>
    <property type="match status" value="1"/>
</dbReference>
<proteinExistence type="predicted"/>
<gene>
    <name evidence="2" type="ORF">GCM10010307_03180</name>
</gene>
<keyword evidence="3" id="KW-1185">Reference proteome</keyword>
<dbReference type="SUPFAM" id="SSF160631">
    <property type="entry name" value="SMI1/KNR4-like"/>
    <property type="match status" value="1"/>
</dbReference>
<feature type="domain" description="Knr4/Smi1-like" evidence="1">
    <location>
        <begin position="2"/>
        <end position="122"/>
    </location>
</feature>
<organism evidence="2 3">
    <name type="scientific">Streptomyces vastus</name>
    <dbReference type="NCBI Taxonomy" id="285451"/>
    <lineage>
        <taxon>Bacteria</taxon>
        <taxon>Bacillati</taxon>
        <taxon>Actinomycetota</taxon>
        <taxon>Actinomycetes</taxon>
        <taxon>Kitasatosporales</taxon>
        <taxon>Streptomycetaceae</taxon>
        <taxon>Streptomyces</taxon>
    </lineage>
</organism>
<dbReference type="InterPro" id="IPR037883">
    <property type="entry name" value="Knr4/Smi1-like_sf"/>
</dbReference>
<evidence type="ECO:0000313" key="2">
    <source>
        <dbReference type="EMBL" id="GAA2620186.1"/>
    </source>
</evidence>
<reference evidence="2 3" key="1">
    <citation type="journal article" date="2019" name="Int. J. Syst. Evol. Microbiol.">
        <title>The Global Catalogue of Microorganisms (GCM) 10K type strain sequencing project: providing services to taxonomists for standard genome sequencing and annotation.</title>
        <authorList>
            <consortium name="The Broad Institute Genomics Platform"/>
            <consortium name="The Broad Institute Genome Sequencing Center for Infectious Disease"/>
            <person name="Wu L."/>
            <person name="Ma J."/>
        </authorList>
    </citation>
    <scope>NUCLEOTIDE SEQUENCE [LARGE SCALE GENOMIC DNA]</scope>
    <source>
        <strain evidence="2 3">JCM 4524</strain>
    </source>
</reference>
<dbReference type="InterPro" id="IPR018958">
    <property type="entry name" value="Knr4/Smi1-like_dom"/>
</dbReference>